<evidence type="ECO:0000256" key="6">
    <source>
        <dbReference type="ARBA" id="ARBA00022927"/>
    </source>
</evidence>
<dbReference type="GO" id="GO:0019905">
    <property type="term" value="F:syntaxin binding"/>
    <property type="evidence" value="ECO:0007669"/>
    <property type="project" value="TreeGrafter"/>
</dbReference>
<dbReference type="GO" id="GO:0005829">
    <property type="term" value="C:cytosol"/>
    <property type="evidence" value="ECO:0007669"/>
    <property type="project" value="GOC"/>
</dbReference>
<reference evidence="11" key="2">
    <citation type="submission" date="2022-10" db="EMBL/GenBank/DDBJ databases">
        <authorList>
            <consortium name="ENA_rothamsted_submissions"/>
            <consortium name="culmorum"/>
            <person name="King R."/>
        </authorList>
    </citation>
    <scope>NUCLEOTIDE SEQUENCE</scope>
</reference>
<evidence type="ECO:0000259" key="10">
    <source>
        <dbReference type="Pfam" id="PF10475"/>
    </source>
</evidence>
<dbReference type="InterPro" id="IPR019515">
    <property type="entry name" value="VPS54_N"/>
</dbReference>
<accession>A0A9N9WNA6</accession>
<dbReference type="Proteomes" id="UP001153620">
    <property type="component" value="Chromosome 1"/>
</dbReference>
<keyword evidence="8" id="KW-0175">Coiled coil</keyword>
<dbReference type="GO" id="GO:0015031">
    <property type="term" value="P:protein transport"/>
    <property type="evidence" value="ECO:0007669"/>
    <property type="project" value="UniProtKB-KW"/>
</dbReference>
<dbReference type="Gene3D" id="1.20.1280.130">
    <property type="match status" value="1"/>
</dbReference>
<dbReference type="GO" id="GO:0006896">
    <property type="term" value="P:Golgi to vacuole transport"/>
    <property type="evidence" value="ECO:0007669"/>
    <property type="project" value="TreeGrafter"/>
</dbReference>
<keyword evidence="5" id="KW-0597">Phosphoprotein</keyword>
<evidence type="ECO:0000256" key="2">
    <source>
        <dbReference type="ARBA" id="ARBA00009150"/>
    </source>
</evidence>
<proteinExistence type="inferred from homology"/>
<dbReference type="InterPro" id="IPR012501">
    <property type="entry name" value="Vps54_C"/>
</dbReference>
<comment type="subcellular location">
    <subcellularLocation>
        <location evidence="1">Golgi apparatus</location>
        <location evidence="1">trans-Golgi network</location>
    </subcellularLocation>
</comment>
<dbReference type="InterPro" id="IPR039745">
    <property type="entry name" value="Vps54"/>
</dbReference>
<evidence type="ECO:0000259" key="9">
    <source>
        <dbReference type="Pfam" id="PF07928"/>
    </source>
</evidence>
<dbReference type="AlphaFoldDB" id="A0A9N9WNA6"/>
<keyword evidence="6" id="KW-0653">Protein transport</keyword>
<dbReference type="EMBL" id="OU895877">
    <property type="protein sequence ID" value="CAG9798568.1"/>
    <property type="molecule type" value="Genomic_DNA"/>
</dbReference>
<dbReference type="Gene3D" id="6.10.250.860">
    <property type="match status" value="1"/>
</dbReference>
<evidence type="ECO:0000256" key="3">
    <source>
        <dbReference type="ARBA" id="ARBA00017665"/>
    </source>
</evidence>
<evidence type="ECO:0000256" key="8">
    <source>
        <dbReference type="ARBA" id="ARBA00023054"/>
    </source>
</evidence>
<dbReference type="PANTHER" id="PTHR12965:SF0">
    <property type="entry name" value="VACUOLAR PROTEIN SORTING-ASSOCIATED PROTEIN 54"/>
    <property type="match status" value="1"/>
</dbReference>
<dbReference type="PANTHER" id="PTHR12965">
    <property type="entry name" value="VACUOLAR PROTEIN SORTING 54"/>
    <property type="match status" value="1"/>
</dbReference>
<evidence type="ECO:0000256" key="7">
    <source>
        <dbReference type="ARBA" id="ARBA00023034"/>
    </source>
</evidence>
<evidence type="ECO:0000313" key="11">
    <source>
        <dbReference type="EMBL" id="CAG9798568.1"/>
    </source>
</evidence>
<protein>
    <recommendedName>
        <fullName evidence="3">Vacuolar protein sorting-associated protein 54</fullName>
    </recommendedName>
</protein>
<sequence length="946" mass="108189">MEKSLQAIDFKQTAWKSCNYCSNYFFKTPREFIRHLRDKHCSVEGGSFVCQYGYNGVCSSLPLDGVSDEDYEAHLEKYHVSQSMKEVEDKWNIFSAAQNLPSVLYDPAKGRQSNIFTKKWGDSFTDRQPILASPHLPKIDWTHFEVYCRKVGKRFRRHTKINSTQQQQQQIQNHQNHNQSFQLRQQNDHTPSSLSPSSSISSLQILENSHFRNIDERLLNEATIRDIPQIFLKPDLDFSKPETFSLVFHGLNIINSDAEHEDLQEKLSHYLDIVEIQIAKQVSQKSSSFFHAMTSQDAIMEEMSKATVNVKKLREKLRHVDDTLVRQSLNIINCERVKTNKQMVLEKLKLMATVHQTQPMIQVLLGTQDYVAALDLISTTQEILAQELSTIHCFRHLPHELKELEKIIDKMLMTEFEKYTTSDLNRPLLETDSRVLDEDKLISIISGLLRKKNFSFIDLYKDEAIMTIRALIKQLVIEVIATSDAEICLTGSGEEAQSLSLQEWILLLDTATISLLKLLKRIRLIHDVMLHVTDSSAGKGMEEELAYLNDSETFLSMTDHNCIETKLTNMLQSVGNYCHERCANLVSNHSLEQYSGSLDEMEKLSQIVEEFCSGCEEVIGIKSIPLMTALKAQGNRFSQKFHAERKSKLNLLLDNERWKSAEVPGEIQKMVNHIAKGDFMWTKLDDHFNGPSIVTPMLMVDNEPYALVGSALILIKIVSEYCRCASHLPIIASQMSRNVVDLLRTFNSKCCQLVLGAGAVHVAGLKMITISNLALVSRALQLVLWLMPHIKNHFLKLDQNGSSTGNLMGWTTVEKDFISHIKEVELKMLSIVGQLVNSQLNNWEARPPIPSQSFRNISRHFVKLHEAIAQVLPTEQIHGVFRIVHKNFKDKLREQLVRNNIVNNGTPQHGTVISELTFYLETLRTLKAMPANELSDETMEDIWIKF</sequence>
<evidence type="ECO:0000256" key="5">
    <source>
        <dbReference type="ARBA" id="ARBA00022553"/>
    </source>
</evidence>
<evidence type="ECO:0000256" key="4">
    <source>
        <dbReference type="ARBA" id="ARBA00022448"/>
    </source>
</evidence>
<reference evidence="11" key="1">
    <citation type="submission" date="2022-01" db="EMBL/GenBank/DDBJ databases">
        <authorList>
            <person name="King R."/>
        </authorList>
    </citation>
    <scope>NUCLEOTIDE SEQUENCE</scope>
</reference>
<comment type="similarity">
    <text evidence="2">Belongs to the VPS54 family.</text>
</comment>
<feature type="domain" description="Vacuolar protein sorting-associated protein 54 C-terminal" evidence="9">
    <location>
        <begin position="702"/>
        <end position="833"/>
    </location>
</feature>
<dbReference type="Pfam" id="PF10475">
    <property type="entry name" value="Vps54_N"/>
    <property type="match status" value="1"/>
</dbReference>
<evidence type="ECO:0000313" key="12">
    <source>
        <dbReference type="Proteomes" id="UP001153620"/>
    </source>
</evidence>
<gene>
    <name evidence="11" type="ORF">CHIRRI_LOCUS1550</name>
</gene>
<evidence type="ECO:0000256" key="1">
    <source>
        <dbReference type="ARBA" id="ARBA00004601"/>
    </source>
</evidence>
<organism evidence="11 12">
    <name type="scientific">Chironomus riparius</name>
    <dbReference type="NCBI Taxonomy" id="315576"/>
    <lineage>
        <taxon>Eukaryota</taxon>
        <taxon>Metazoa</taxon>
        <taxon>Ecdysozoa</taxon>
        <taxon>Arthropoda</taxon>
        <taxon>Hexapoda</taxon>
        <taxon>Insecta</taxon>
        <taxon>Pterygota</taxon>
        <taxon>Neoptera</taxon>
        <taxon>Endopterygota</taxon>
        <taxon>Diptera</taxon>
        <taxon>Nematocera</taxon>
        <taxon>Chironomoidea</taxon>
        <taxon>Chironomidae</taxon>
        <taxon>Chironominae</taxon>
        <taxon>Chironomus</taxon>
    </lineage>
</organism>
<name>A0A9N9WNA6_9DIPT</name>
<keyword evidence="4" id="KW-0813">Transport</keyword>
<dbReference type="FunFam" id="1.20.1280.130:FF:000001">
    <property type="entry name" value="Vacuolar protein sorting-associated protein 54"/>
    <property type="match status" value="1"/>
</dbReference>
<dbReference type="GO" id="GO:0000938">
    <property type="term" value="C:GARP complex"/>
    <property type="evidence" value="ECO:0007669"/>
    <property type="project" value="InterPro"/>
</dbReference>
<dbReference type="GO" id="GO:0042147">
    <property type="term" value="P:retrograde transport, endosome to Golgi"/>
    <property type="evidence" value="ECO:0007669"/>
    <property type="project" value="InterPro"/>
</dbReference>
<dbReference type="Pfam" id="PF07928">
    <property type="entry name" value="Vps54"/>
    <property type="match status" value="1"/>
</dbReference>
<keyword evidence="12" id="KW-1185">Reference proteome</keyword>
<dbReference type="OrthoDB" id="10259024at2759"/>
<keyword evidence="7" id="KW-0333">Golgi apparatus</keyword>
<feature type="domain" description="Vacuolar protein sorting-associated protein 54 N-terminal" evidence="10">
    <location>
        <begin position="251"/>
        <end position="418"/>
    </location>
</feature>